<comment type="function">
    <text evidence="5">Required for morphogenesis and for the elongation of the flagellar filament by facilitating polymerization of the flagellin monomers at the tip of growing filament. Forms a capping structure, which prevents flagellin subunits (transported through the central channel of the flagellum) from leaking out without polymerization at the distal end.</text>
</comment>
<dbReference type="Pfam" id="PF07195">
    <property type="entry name" value="FliD_C"/>
    <property type="match status" value="2"/>
</dbReference>
<dbReference type="Pfam" id="PF02465">
    <property type="entry name" value="FliD_N"/>
    <property type="match status" value="1"/>
</dbReference>
<dbReference type="GO" id="GO:0071973">
    <property type="term" value="P:bacterial-type flagellum-dependent cell motility"/>
    <property type="evidence" value="ECO:0007669"/>
    <property type="project" value="TreeGrafter"/>
</dbReference>
<dbReference type="GO" id="GO:0009421">
    <property type="term" value="C:bacterial-type flagellum filament cap"/>
    <property type="evidence" value="ECO:0007669"/>
    <property type="project" value="InterPro"/>
</dbReference>
<dbReference type="Proteomes" id="UP000732377">
    <property type="component" value="Unassembled WGS sequence"/>
</dbReference>
<accession>A0A953I8P5</accession>
<comment type="similarity">
    <text evidence="1 5">Belongs to the FliD family.</text>
</comment>
<keyword evidence="5" id="KW-0964">Secreted</keyword>
<dbReference type="GO" id="GO:0009424">
    <property type="term" value="C:bacterial-type flagellum hook"/>
    <property type="evidence" value="ECO:0007669"/>
    <property type="project" value="UniProtKB-UniRule"/>
</dbReference>
<dbReference type="SUPFAM" id="SSF49785">
    <property type="entry name" value="Galactose-binding domain-like"/>
    <property type="match status" value="1"/>
</dbReference>
<evidence type="ECO:0000256" key="5">
    <source>
        <dbReference type="RuleBase" id="RU362066"/>
    </source>
</evidence>
<dbReference type="AlphaFoldDB" id="A0A953I8P5"/>
<evidence type="ECO:0000313" key="8">
    <source>
        <dbReference type="EMBL" id="MBY6275651.1"/>
    </source>
</evidence>
<feature type="domain" description="Flagellar hook-associated protein 2 C-terminal" evidence="7">
    <location>
        <begin position="522"/>
        <end position="594"/>
    </location>
</feature>
<dbReference type="EMBL" id="PIUK01000034">
    <property type="protein sequence ID" value="MBY6275651.1"/>
    <property type="molecule type" value="Genomic_DNA"/>
</dbReference>
<dbReference type="InterPro" id="IPR040026">
    <property type="entry name" value="FliD"/>
</dbReference>
<dbReference type="InterPro" id="IPR010810">
    <property type="entry name" value="Flagellin_hook_IN_motif"/>
</dbReference>
<sequence length="610" mass="66036">MAIGLSGLISGASTDALIEKILELELRRLESREATQKKLEAKQKAWSDVRSALSAIQSKTDSLRMPFIYRSRKVTLTDESVAAITASQGAALTSYSLAVLSLAQTHVLSQSDAGMKADPNVQLGTSGTFLIGTDPSDMKTITVEATDTLHSLADKINAAKAGVRANVMKVGTDGYRIVLTAEKSGTANRIRLEETSGSPLRDLGFLTDAGELANELSRAQDAVFRLNGIEYTRSTNTIDDAVPGLTITLKKVTGADAPVQATVDLDPDQIVEAVKGWVDAVNKALDLIGNLTRYNSDTGESGILSGEYQLRQIQTKLRSLVYSKVSGLPHGWQTLLDVGISTGAYGSANYGKLVVDEVKLKEALTTDAESVAKLFGAQQNNVALLPGTTVKVYGTTDGQGRLEDLINGVTDSSRFGTTGGGWEGVGAPDPGNPHIIEITFPEARTIDEITLYQPTNLSTLKDFVLEYWDAASGQWRTLKSVTDYSGTIYTAGFDPVTTTKVRLSVTATRGGEPVRLTEIQVDEYNTGAAIETHRYLRRLLDVESGLVENREQTLSQQIKRIKDAIDRMEERLLARQEQLKKQFRQMEEALAKIQLQGSGLAAILSMYSSY</sequence>
<comment type="caution">
    <text evidence="8">The sequence shown here is derived from an EMBL/GenBank/DDBJ whole genome shotgun (WGS) entry which is preliminary data.</text>
</comment>
<feature type="domain" description="Flagellar hook-associated protein 2 N-terminal" evidence="6">
    <location>
        <begin position="10"/>
        <end position="106"/>
    </location>
</feature>
<reference evidence="8" key="1">
    <citation type="submission" date="2017-11" db="EMBL/GenBank/DDBJ databases">
        <title>Three new genomes from thermophilic consortium.</title>
        <authorList>
            <person name="Quaggio R."/>
            <person name="Amgarten D."/>
            <person name="Setubal J.C."/>
        </authorList>
    </citation>
    <scope>NUCLEOTIDE SEQUENCE</scope>
    <source>
        <strain evidence="8">ZCTH01-B2</strain>
    </source>
</reference>
<dbReference type="Pfam" id="PF07196">
    <property type="entry name" value="Flagellin_IN"/>
    <property type="match status" value="1"/>
</dbReference>
<evidence type="ECO:0000256" key="1">
    <source>
        <dbReference type="ARBA" id="ARBA00009764"/>
    </source>
</evidence>
<proteinExistence type="inferred from homology"/>
<comment type="subcellular location">
    <subcellularLocation>
        <location evidence="5">Secreted</location>
    </subcellularLocation>
    <subcellularLocation>
        <location evidence="5">Bacterial flagellum</location>
    </subcellularLocation>
</comment>
<evidence type="ECO:0000256" key="3">
    <source>
        <dbReference type="ARBA" id="ARBA00023054"/>
    </source>
</evidence>
<name>A0A953I8P5_SYMTR</name>
<dbReference type="GO" id="GO:0005576">
    <property type="term" value="C:extracellular region"/>
    <property type="evidence" value="ECO:0007669"/>
    <property type="project" value="UniProtKB-SubCell"/>
</dbReference>
<comment type="subunit">
    <text evidence="2 5">Homopentamer.</text>
</comment>
<dbReference type="RefSeq" id="WP_273378562.1">
    <property type="nucleotide sequence ID" value="NZ_PIUK01000034.1"/>
</dbReference>
<dbReference type="PANTHER" id="PTHR30288">
    <property type="entry name" value="FLAGELLAR CAP/ASSEMBLY PROTEIN FLID"/>
    <property type="match status" value="1"/>
</dbReference>
<feature type="domain" description="Flagellar hook-associated protein 2 C-terminal" evidence="7">
    <location>
        <begin position="219"/>
        <end position="380"/>
    </location>
</feature>
<evidence type="ECO:0000259" key="6">
    <source>
        <dbReference type="Pfam" id="PF02465"/>
    </source>
</evidence>
<dbReference type="PANTHER" id="PTHR30288:SF0">
    <property type="entry name" value="FLAGELLAR HOOK-ASSOCIATED PROTEIN 2"/>
    <property type="match status" value="1"/>
</dbReference>
<dbReference type="InterPro" id="IPR010809">
    <property type="entry name" value="FliD_C"/>
</dbReference>
<dbReference type="InterPro" id="IPR003481">
    <property type="entry name" value="FliD_N"/>
</dbReference>
<dbReference type="GO" id="GO:0007155">
    <property type="term" value="P:cell adhesion"/>
    <property type="evidence" value="ECO:0007669"/>
    <property type="project" value="InterPro"/>
</dbReference>
<gene>
    <name evidence="8" type="ORF">CWE10_05415</name>
</gene>
<keyword evidence="4 5" id="KW-0975">Bacterial flagellum</keyword>
<evidence type="ECO:0000313" key="9">
    <source>
        <dbReference type="Proteomes" id="UP000732377"/>
    </source>
</evidence>
<feature type="coiled-coil region" evidence="5">
    <location>
        <begin position="551"/>
        <end position="596"/>
    </location>
</feature>
<dbReference type="Gene3D" id="2.60.120.260">
    <property type="entry name" value="Galactose-binding domain-like"/>
    <property type="match status" value="1"/>
</dbReference>
<dbReference type="Pfam" id="PF22633">
    <property type="entry name" value="F5_F8_type_C_2"/>
    <property type="match status" value="1"/>
</dbReference>
<keyword evidence="3 5" id="KW-0175">Coiled coil</keyword>
<evidence type="ECO:0000256" key="2">
    <source>
        <dbReference type="ARBA" id="ARBA00011255"/>
    </source>
</evidence>
<evidence type="ECO:0000259" key="7">
    <source>
        <dbReference type="Pfam" id="PF07195"/>
    </source>
</evidence>
<dbReference type="InterPro" id="IPR008979">
    <property type="entry name" value="Galactose-bd-like_sf"/>
</dbReference>
<organism evidence="8 9">
    <name type="scientific">Symbiobacterium thermophilum</name>
    <dbReference type="NCBI Taxonomy" id="2734"/>
    <lineage>
        <taxon>Bacteria</taxon>
        <taxon>Bacillati</taxon>
        <taxon>Bacillota</taxon>
        <taxon>Clostridia</taxon>
        <taxon>Eubacteriales</taxon>
        <taxon>Symbiobacteriaceae</taxon>
        <taxon>Symbiobacterium</taxon>
    </lineage>
</organism>
<evidence type="ECO:0000256" key="4">
    <source>
        <dbReference type="ARBA" id="ARBA00023143"/>
    </source>
</evidence>
<protein>
    <recommendedName>
        <fullName evidence="5">Flagellar hook-associated protein 2</fullName>
        <shortName evidence="5">HAP2</shortName>
    </recommendedName>
    <alternativeName>
        <fullName evidence="5">Flagellar cap protein</fullName>
    </alternativeName>
</protein>